<keyword evidence="3" id="KW-1185">Reference proteome</keyword>
<evidence type="ECO:0000313" key="3">
    <source>
        <dbReference type="Proteomes" id="UP000015105"/>
    </source>
</evidence>
<accession>A0A453GZL5</accession>
<dbReference type="EnsemblPlants" id="AET4Gv20009000.32">
    <property type="protein sequence ID" value="AET4Gv20009000.32"/>
    <property type="gene ID" value="AET4Gv20009000"/>
</dbReference>
<evidence type="ECO:0000313" key="2">
    <source>
        <dbReference type="EnsemblPlants" id="AET4Gv20009000.32"/>
    </source>
</evidence>
<proteinExistence type="predicted"/>
<reference evidence="2" key="3">
    <citation type="journal article" date="2017" name="Nature">
        <title>Genome sequence of the progenitor of the wheat D genome Aegilops tauschii.</title>
        <authorList>
            <person name="Luo M.C."/>
            <person name="Gu Y.Q."/>
            <person name="Puiu D."/>
            <person name="Wang H."/>
            <person name="Twardziok S.O."/>
            <person name="Deal K.R."/>
            <person name="Huo N."/>
            <person name="Zhu T."/>
            <person name="Wang L."/>
            <person name="Wang Y."/>
            <person name="McGuire P.E."/>
            <person name="Liu S."/>
            <person name="Long H."/>
            <person name="Ramasamy R.K."/>
            <person name="Rodriguez J.C."/>
            <person name="Van S.L."/>
            <person name="Yuan L."/>
            <person name="Wang Z."/>
            <person name="Xia Z."/>
            <person name="Xiao L."/>
            <person name="Anderson O.D."/>
            <person name="Ouyang S."/>
            <person name="Liang Y."/>
            <person name="Zimin A.V."/>
            <person name="Pertea G."/>
            <person name="Qi P."/>
            <person name="Bennetzen J.L."/>
            <person name="Dai X."/>
            <person name="Dawson M.W."/>
            <person name="Muller H.G."/>
            <person name="Kugler K."/>
            <person name="Rivarola-Duarte L."/>
            <person name="Spannagl M."/>
            <person name="Mayer K.F.X."/>
            <person name="Lu F.H."/>
            <person name="Bevan M.W."/>
            <person name="Leroy P."/>
            <person name="Li P."/>
            <person name="You F.M."/>
            <person name="Sun Q."/>
            <person name="Liu Z."/>
            <person name="Lyons E."/>
            <person name="Wicker T."/>
            <person name="Salzberg S.L."/>
            <person name="Devos K.M."/>
            <person name="Dvorak J."/>
        </authorList>
    </citation>
    <scope>NUCLEOTIDE SEQUENCE [LARGE SCALE GENOMIC DNA]</scope>
    <source>
        <strain evidence="2">cv. AL8/78</strain>
    </source>
</reference>
<reference evidence="3" key="2">
    <citation type="journal article" date="2017" name="Nat. Plants">
        <title>The Aegilops tauschii genome reveals multiple impacts of transposons.</title>
        <authorList>
            <person name="Zhao G."/>
            <person name="Zou C."/>
            <person name="Li K."/>
            <person name="Wang K."/>
            <person name="Li T."/>
            <person name="Gao L."/>
            <person name="Zhang X."/>
            <person name="Wang H."/>
            <person name="Yang Z."/>
            <person name="Liu X."/>
            <person name="Jiang W."/>
            <person name="Mao L."/>
            <person name="Kong X."/>
            <person name="Jiao Y."/>
            <person name="Jia J."/>
        </authorList>
    </citation>
    <scope>NUCLEOTIDE SEQUENCE [LARGE SCALE GENOMIC DNA]</scope>
    <source>
        <strain evidence="3">cv. AL8/78</strain>
    </source>
</reference>
<reference evidence="3" key="1">
    <citation type="journal article" date="2014" name="Science">
        <title>Ancient hybridizations among the ancestral genomes of bread wheat.</title>
        <authorList>
            <consortium name="International Wheat Genome Sequencing Consortium,"/>
            <person name="Marcussen T."/>
            <person name="Sandve S.R."/>
            <person name="Heier L."/>
            <person name="Spannagl M."/>
            <person name="Pfeifer M."/>
            <person name="Jakobsen K.S."/>
            <person name="Wulff B.B."/>
            <person name="Steuernagel B."/>
            <person name="Mayer K.F."/>
            <person name="Olsen O.A."/>
        </authorList>
    </citation>
    <scope>NUCLEOTIDE SEQUENCE [LARGE SCALE GENOMIC DNA]</scope>
    <source>
        <strain evidence="3">cv. AL8/78</strain>
    </source>
</reference>
<organism evidence="2 3">
    <name type="scientific">Aegilops tauschii subsp. strangulata</name>
    <name type="common">Goatgrass</name>
    <dbReference type="NCBI Taxonomy" id="200361"/>
    <lineage>
        <taxon>Eukaryota</taxon>
        <taxon>Viridiplantae</taxon>
        <taxon>Streptophyta</taxon>
        <taxon>Embryophyta</taxon>
        <taxon>Tracheophyta</taxon>
        <taxon>Spermatophyta</taxon>
        <taxon>Magnoliopsida</taxon>
        <taxon>Liliopsida</taxon>
        <taxon>Poales</taxon>
        <taxon>Poaceae</taxon>
        <taxon>BOP clade</taxon>
        <taxon>Pooideae</taxon>
        <taxon>Triticodae</taxon>
        <taxon>Triticeae</taxon>
        <taxon>Triticinae</taxon>
        <taxon>Aegilops</taxon>
    </lineage>
</organism>
<sequence>PNPGQRRPPATVPSLGHPPTHGRRSLDVASPRSAVPMSWRGRPPATGEDEGDGRVSARVCAARCGSGGRRRKPAATVDGKSISRGALLFFWPHLPILG</sequence>
<reference evidence="2" key="4">
    <citation type="submission" date="2019-03" db="UniProtKB">
        <authorList>
            <consortium name="EnsemblPlants"/>
        </authorList>
    </citation>
    <scope>IDENTIFICATION</scope>
</reference>
<dbReference type="AlphaFoldDB" id="A0A453GZL5"/>
<feature type="region of interest" description="Disordered" evidence="1">
    <location>
        <begin position="1"/>
        <end position="56"/>
    </location>
</feature>
<reference evidence="2" key="5">
    <citation type="journal article" date="2021" name="G3 (Bethesda)">
        <title>Aegilops tauschii genome assembly Aet v5.0 features greater sequence contiguity and improved annotation.</title>
        <authorList>
            <person name="Wang L."/>
            <person name="Zhu T."/>
            <person name="Rodriguez J.C."/>
            <person name="Deal K.R."/>
            <person name="Dubcovsky J."/>
            <person name="McGuire P.E."/>
            <person name="Lux T."/>
            <person name="Spannagl M."/>
            <person name="Mayer K.F.X."/>
            <person name="Baldrich P."/>
            <person name="Meyers B.C."/>
            <person name="Huo N."/>
            <person name="Gu Y.Q."/>
            <person name="Zhou H."/>
            <person name="Devos K.M."/>
            <person name="Bennetzen J.L."/>
            <person name="Unver T."/>
            <person name="Budak H."/>
            <person name="Gulick P.J."/>
            <person name="Galiba G."/>
            <person name="Kalapos B."/>
            <person name="Nelson D.R."/>
            <person name="Li P."/>
            <person name="You F.M."/>
            <person name="Luo M.C."/>
            <person name="Dvorak J."/>
        </authorList>
    </citation>
    <scope>NUCLEOTIDE SEQUENCE [LARGE SCALE GENOMIC DNA]</scope>
    <source>
        <strain evidence="2">cv. AL8/78</strain>
    </source>
</reference>
<protein>
    <submittedName>
        <fullName evidence="2">Uncharacterized protein</fullName>
    </submittedName>
</protein>
<evidence type="ECO:0000256" key="1">
    <source>
        <dbReference type="SAM" id="MobiDB-lite"/>
    </source>
</evidence>
<dbReference type="Gramene" id="AET4Gv20009000.32">
    <property type="protein sequence ID" value="AET4Gv20009000.32"/>
    <property type="gene ID" value="AET4Gv20009000"/>
</dbReference>
<dbReference type="Proteomes" id="UP000015105">
    <property type="component" value="Chromosome 4D"/>
</dbReference>
<name>A0A453GZL5_AEGTS</name>